<name>A0A644ZWT9_9ZZZZ</name>
<gene>
    <name evidence="1" type="ORF">SDC9_92116</name>
</gene>
<evidence type="ECO:0000313" key="1">
    <source>
        <dbReference type="EMBL" id="MPM45429.1"/>
    </source>
</evidence>
<dbReference type="AlphaFoldDB" id="A0A644ZWT9"/>
<accession>A0A644ZWT9</accession>
<dbReference type="EMBL" id="VSSQ01010872">
    <property type="protein sequence ID" value="MPM45429.1"/>
    <property type="molecule type" value="Genomic_DNA"/>
</dbReference>
<comment type="caution">
    <text evidence="1">The sequence shown here is derived from an EMBL/GenBank/DDBJ whole genome shotgun (WGS) entry which is preliminary data.</text>
</comment>
<proteinExistence type="predicted"/>
<organism evidence="1">
    <name type="scientific">bioreactor metagenome</name>
    <dbReference type="NCBI Taxonomy" id="1076179"/>
    <lineage>
        <taxon>unclassified sequences</taxon>
        <taxon>metagenomes</taxon>
        <taxon>ecological metagenomes</taxon>
    </lineage>
</organism>
<reference evidence="1" key="1">
    <citation type="submission" date="2019-08" db="EMBL/GenBank/DDBJ databases">
        <authorList>
            <person name="Kucharzyk K."/>
            <person name="Murdoch R.W."/>
            <person name="Higgins S."/>
            <person name="Loffler F."/>
        </authorList>
    </citation>
    <scope>NUCLEOTIDE SEQUENCE</scope>
</reference>
<sequence length="57" mass="6628">MNYNEVKVNKLLGAPLAERFLPTLVPDLDNTSVGKHHKFYNHIRGFKLVYIMLCLRV</sequence>
<protein>
    <submittedName>
        <fullName evidence="1">Uncharacterized protein</fullName>
    </submittedName>
</protein>